<evidence type="ECO:0000313" key="1">
    <source>
        <dbReference type="EMBL" id="ORE12673.1"/>
    </source>
</evidence>
<sequence>MLSSVGVNPSGFSKLLCTSLAINRFTVSQLRTLEEAQNNCIKKIYGARGKAITKVMLHMSKLPLMSERFPFRSLYLPEDALLACLLPYIRNTRVSQWYALSHSKLLSNCRRSISLDPILWLPMSKSERSCCILWRLGWLPGGKPRSCPKHPTQLLSKKHTVSCLDMHRRLFMPETIRDPLSSLLNMLLLRPSIPPNLALIWSQRWPIICSLLYELDQLHHNKSIPTKHLHGQKLLVWLNQFI</sequence>
<dbReference type="Proteomes" id="UP000242381">
    <property type="component" value="Unassembled WGS sequence"/>
</dbReference>
<name>A0A1X0RKQ6_RHIZD</name>
<gene>
    <name evidence="1" type="ORF">BCV71DRAFT_280389</name>
</gene>
<dbReference type="OMA" id="SERFPFR"/>
<proteinExistence type="predicted"/>
<reference evidence="1 2" key="1">
    <citation type="journal article" date="2016" name="Proc. Natl. Acad. Sci. U.S.A.">
        <title>Lipid metabolic changes in an early divergent fungus govern the establishment of a mutualistic symbiosis with endobacteria.</title>
        <authorList>
            <person name="Lastovetsky O.A."/>
            <person name="Gaspar M.L."/>
            <person name="Mondo S.J."/>
            <person name="LaButti K.M."/>
            <person name="Sandor L."/>
            <person name="Grigoriev I.V."/>
            <person name="Henry S.A."/>
            <person name="Pawlowska T.E."/>
        </authorList>
    </citation>
    <scope>NUCLEOTIDE SEQUENCE [LARGE SCALE GENOMIC DNA]</scope>
    <source>
        <strain evidence="1 2">ATCC 11559</strain>
    </source>
</reference>
<protein>
    <submittedName>
        <fullName evidence="1">Uncharacterized protein</fullName>
    </submittedName>
</protein>
<dbReference type="AlphaFoldDB" id="A0A1X0RKQ6"/>
<organism evidence="1 2">
    <name type="scientific">Rhizopus microsporus</name>
    <dbReference type="NCBI Taxonomy" id="58291"/>
    <lineage>
        <taxon>Eukaryota</taxon>
        <taxon>Fungi</taxon>
        <taxon>Fungi incertae sedis</taxon>
        <taxon>Mucoromycota</taxon>
        <taxon>Mucoromycotina</taxon>
        <taxon>Mucoromycetes</taxon>
        <taxon>Mucorales</taxon>
        <taxon>Mucorineae</taxon>
        <taxon>Rhizopodaceae</taxon>
        <taxon>Rhizopus</taxon>
    </lineage>
</organism>
<evidence type="ECO:0000313" key="2">
    <source>
        <dbReference type="Proteomes" id="UP000242381"/>
    </source>
</evidence>
<accession>A0A1X0RKQ6</accession>
<dbReference type="EMBL" id="KV921621">
    <property type="protein sequence ID" value="ORE12673.1"/>
    <property type="molecule type" value="Genomic_DNA"/>
</dbReference>
<dbReference type="VEuPathDB" id="FungiDB:BCV72DRAFT_305674"/>